<proteinExistence type="predicted"/>
<dbReference type="AlphaFoldDB" id="A0A2P2NA16"/>
<reference evidence="1" key="1">
    <citation type="submission" date="2018-02" db="EMBL/GenBank/DDBJ databases">
        <title>Rhizophora mucronata_Transcriptome.</title>
        <authorList>
            <person name="Meera S.P."/>
            <person name="Sreeshan A."/>
            <person name="Augustine A."/>
        </authorList>
    </citation>
    <scope>NUCLEOTIDE SEQUENCE</scope>
    <source>
        <tissue evidence="1">Leaf</tissue>
    </source>
</reference>
<accession>A0A2P2NA16</accession>
<sequence>MKHAESGSEKCLHKQYCQEKNENRKNKYKGKLLH</sequence>
<organism evidence="1">
    <name type="scientific">Rhizophora mucronata</name>
    <name type="common">Asiatic mangrove</name>
    <dbReference type="NCBI Taxonomy" id="61149"/>
    <lineage>
        <taxon>Eukaryota</taxon>
        <taxon>Viridiplantae</taxon>
        <taxon>Streptophyta</taxon>
        <taxon>Embryophyta</taxon>
        <taxon>Tracheophyta</taxon>
        <taxon>Spermatophyta</taxon>
        <taxon>Magnoliopsida</taxon>
        <taxon>eudicotyledons</taxon>
        <taxon>Gunneridae</taxon>
        <taxon>Pentapetalae</taxon>
        <taxon>rosids</taxon>
        <taxon>fabids</taxon>
        <taxon>Malpighiales</taxon>
        <taxon>Rhizophoraceae</taxon>
        <taxon>Rhizophora</taxon>
    </lineage>
</organism>
<name>A0A2P2NA16_RHIMU</name>
<evidence type="ECO:0000313" key="1">
    <source>
        <dbReference type="EMBL" id="MBX39318.1"/>
    </source>
</evidence>
<protein>
    <submittedName>
        <fullName evidence="1">Uncharacterized protein</fullName>
    </submittedName>
</protein>
<dbReference type="EMBL" id="GGEC01058834">
    <property type="protein sequence ID" value="MBX39318.1"/>
    <property type="molecule type" value="Transcribed_RNA"/>
</dbReference>